<sequence length="195" mass="22581">MSIPLEERGMHLLTSMMGIIALYMVVMVDIGVIIPITLLIDHVAITKMLVALLRLKRMMTWHVKDEVLQLNNENCEIEEEISYFLKEDVEEISRGITRENEQRDLVLTDWWEEVQDDDDEVIQNINSSMGGYFQVLQNFHHEEKLEQAEHNQEVELLDIATQQVEANLNSVMMETCNVQHQLVAGISFELAPNED</sequence>
<accession>A0ABS8VNL8</accession>
<gene>
    <name evidence="2" type="ORF">HAX54_039961</name>
</gene>
<reference evidence="2 3" key="1">
    <citation type="journal article" date="2021" name="BMC Genomics">
        <title>Datura genome reveals duplications of psychoactive alkaloid biosynthetic genes and high mutation rate following tissue culture.</title>
        <authorList>
            <person name="Rajewski A."/>
            <person name="Carter-House D."/>
            <person name="Stajich J."/>
            <person name="Litt A."/>
        </authorList>
    </citation>
    <scope>NUCLEOTIDE SEQUENCE [LARGE SCALE GENOMIC DNA]</scope>
    <source>
        <strain evidence="2">AR-01</strain>
    </source>
</reference>
<protein>
    <submittedName>
        <fullName evidence="2">Uncharacterized protein</fullName>
    </submittedName>
</protein>
<dbReference type="EMBL" id="JACEIK010005596">
    <property type="protein sequence ID" value="MCE0481864.1"/>
    <property type="molecule type" value="Genomic_DNA"/>
</dbReference>
<comment type="caution">
    <text evidence="2">The sequence shown here is derived from an EMBL/GenBank/DDBJ whole genome shotgun (WGS) entry which is preliminary data.</text>
</comment>
<keyword evidence="1" id="KW-0472">Membrane</keyword>
<keyword evidence="1" id="KW-0812">Transmembrane</keyword>
<organism evidence="2 3">
    <name type="scientific">Datura stramonium</name>
    <name type="common">Jimsonweed</name>
    <name type="synonym">Common thornapple</name>
    <dbReference type="NCBI Taxonomy" id="4076"/>
    <lineage>
        <taxon>Eukaryota</taxon>
        <taxon>Viridiplantae</taxon>
        <taxon>Streptophyta</taxon>
        <taxon>Embryophyta</taxon>
        <taxon>Tracheophyta</taxon>
        <taxon>Spermatophyta</taxon>
        <taxon>Magnoliopsida</taxon>
        <taxon>eudicotyledons</taxon>
        <taxon>Gunneridae</taxon>
        <taxon>Pentapetalae</taxon>
        <taxon>asterids</taxon>
        <taxon>lamiids</taxon>
        <taxon>Solanales</taxon>
        <taxon>Solanaceae</taxon>
        <taxon>Solanoideae</taxon>
        <taxon>Datureae</taxon>
        <taxon>Datura</taxon>
    </lineage>
</organism>
<evidence type="ECO:0000256" key="1">
    <source>
        <dbReference type="SAM" id="Phobius"/>
    </source>
</evidence>
<dbReference type="Proteomes" id="UP000823775">
    <property type="component" value="Unassembled WGS sequence"/>
</dbReference>
<evidence type="ECO:0000313" key="3">
    <source>
        <dbReference type="Proteomes" id="UP000823775"/>
    </source>
</evidence>
<keyword evidence="1" id="KW-1133">Transmembrane helix</keyword>
<feature type="transmembrane region" description="Helical" evidence="1">
    <location>
        <begin position="9"/>
        <end position="26"/>
    </location>
</feature>
<keyword evidence="3" id="KW-1185">Reference proteome</keyword>
<proteinExistence type="predicted"/>
<evidence type="ECO:0000313" key="2">
    <source>
        <dbReference type="EMBL" id="MCE0481864.1"/>
    </source>
</evidence>
<name>A0ABS8VNL8_DATST</name>